<dbReference type="RefSeq" id="WP_005781322.1">
    <property type="nucleotide sequence ID" value="NZ_CP036546.1"/>
</dbReference>
<dbReference type="GeneID" id="99673058"/>
<name>A0A081U6V9_BACFG</name>
<evidence type="ECO:0000313" key="3">
    <source>
        <dbReference type="EMBL" id="QCQ47440.1"/>
    </source>
</evidence>
<reference evidence="2" key="4">
    <citation type="submission" date="2022-12" db="EMBL/GenBank/DDBJ databases">
        <title>Development of a Multilocus Sequence Typing Scheme for Bacteroides fragilis Based on Whole Genome Sequencing Data and Clinical Application.</title>
        <authorList>
            <person name="Nielsen F.D."/>
            <person name="Justesen U.S."/>
        </authorList>
    </citation>
    <scope>NUCLEOTIDE SEQUENCE</scope>
    <source>
        <strain evidence="2">BF_AM_ODE_DK_2015_4</strain>
    </source>
</reference>
<dbReference type="OrthoDB" id="9794261at2"/>
<reference evidence="4 6" key="3">
    <citation type="submission" date="2020-05" db="EMBL/GenBank/DDBJ databases">
        <title>FDA dAtabase for Regulatory Grade micrObial Sequences (FDA-ARGOS): Supporting development and validation of Infectious Disease Dx tests.</title>
        <authorList>
            <person name="Bojja K."/>
            <person name="Kessler A."/>
            <person name="Tallon L."/>
            <person name="Sadzewicz L."/>
            <person name="Zhao X."/>
            <person name="Vavikolanu K."/>
            <person name="Mehta A."/>
            <person name="Aluvathingal J."/>
            <person name="Nadendla S."/>
            <person name="Myers T."/>
            <person name="Yan Y."/>
            <person name="Sichtig H."/>
        </authorList>
    </citation>
    <scope>NUCLEOTIDE SEQUENCE [LARGE SCALE GENOMIC DNA]</scope>
    <source>
        <strain evidence="4 6">FDAARGOS_763</strain>
    </source>
</reference>
<dbReference type="EMBL" id="CP036546">
    <property type="protein sequence ID" value="QCQ47440.1"/>
    <property type="molecule type" value="Genomic_DNA"/>
</dbReference>
<dbReference type="EMBL" id="CP054003">
    <property type="protein sequence ID" value="QKH86496.1"/>
    <property type="molecule type" value="Genomic_DNA"/>
</dbReference>
<sequence>MKRFIYMLIASLAISFVSCTPVERAKEKELKVLSWNVWHAGHAKNYPEKGCEGTIGILKKSQADVILMIETYGAAPMVADSLGYDYVLLSDNLCIYSRYPIKKTYLFPDSISTFNFGGVEIDMDGTPVRLFDTWLHYLPDMRLVPTEQSEADILAWDDAGTRDDEIRRILSVLQPMIRQTDSIPMIMGGDFNVHSHLDWTDTTKDMYSHGGAVVEWTVSKEMQNAGFKDSFREIHPQPEKNIGATWIYDNEDKPVRSDRIDFIYYQGKTIRAVTSESYNQELTKPLEFMGEKFFYPSDHGFVLTTFKVSSLEK</sequence>
<protein>
    <submittedName>
        <fullName evidence="2">Endonuclease/exonuclease/phosphatase family protein</fullName>
    </submittedName>
</protein>
<reference evidence="3 5" key="2">
    <citation type="submission" date="2019-03" db="EMBL/GenBank/DDBJ databases">
        <title>Complete genome assembly of MDR B. fragilis.</title>
        <authorList>
            <person name="Sydenham T.V."/>
            <person name="Hasman H."/>
            <person name="Justesen U.S."/>
        </authorList>
    </citation>
    <scope>NUCLEOTIDE SEQUENCE [LARGE SCALE GENOMIC DNA]</scope>
    <source>
        <strain evidence="3 5">DCMSKEJBY0001B</strain>
    </source>
</reference>
<evidence type="ECO:0000313" key="2">
    <source>
        <dbReference type="EMBL" id="MCZ2688301.1"/>
    </source>
</evidence>
<dbReference type="Proteomes" id="UP000501467">
    <property type="component" value="Chromosome"/>
</dbReference>
<dbReference type="EMBL" id="JAPTZU010000006">
    <property type="protein sequence ID" value="MCZ2688301.1"/>
    <property type="molecule type" value="Genomic_DNA"/>
</dbReference>
<proteinExistence type="predicted"/>
<reference evidence="3" key="1">
    <citation type="book" date="2014" name="THE 24TH EUROPEAN CONGRESS OF CLINICAL MICROBIOLOGY AND INFECTIOUS DISEASES" publisher="ECCMID 2014" city="Barcelona, Spain">
        <title>Identification of resistance genes in three multidrug-resistant Bacteroides fragilis isolates by whole genome sequencing.</title>
        <editorList>
            <person name="Unknown"/>
            <person name="A."/>
        </editorList>
        <authorList>
            <person name="Sydenham T.V."/>
            <person name="Hasman H."/>
            <person name="Wang M."/>
            <person name="Soki J."/>
            <person name="Nagy E."/>
            <person name="Justesen U.S."/>
        </authorList>
    </citation>
    <scope>NUCLEOTIDE SEQUENCE</scope>
    <source>
        <strain evidence="3">DCMSKEJBY0001B</strain>
    </source>
</reference>
<evidence type="ECO:0000313" key="5">
    <source>
        <dbReference type="Proteomes" id="UP000036847"/>
    </source>
</evidence>
<evidence type="ECO:0000313" key="7">
    <source>
        <dbReference type="Proteomes" id="UP001079672"/>
    </source>
</evidence>
<dbReference type="Proteomes" id="UP001079672">
    <property type="component" value="Unassembled WGS sequence"/>
</dbReference>
<dbReference type="GO" id="GO:0004519">
    <property type="term" value="F:endonuclease activity"/>
    <property type="evidence" value="ECO:0007669"/>
    <property type="project" value="UniProtKB-KW"/>
</dbReference>
<accession>A0A081U6V9</accession>
<dbReference type="Gene3D" id="3.60.10.10">
    <property type="entry name" value="Endonuclease/exonuclease/phosphatase"/>
    <property type="match status" value="1"/>
</dbReference>
<dbReference type="Pfam" id="PF03372">
    <property type="entry name" value="Exo_endo_phos"/>
    <property type="match status" value="1"/>
</dbReference>
<dbReference type="PROSITE" id="PS51257">
    <property type="entry name" value="PROKAR_LIPOPROTEIN"/>
    <property type="match status" value="1"/>
</dbReference>
<dbReference type="InterPro" id="IPR005135">
    <property type="entry name" value="Endo/exonuclease/phosphatase"/>
</dbReference>
<dbReference type="InterPro" id="IPR036691">
    <property type="entry name" value="Endo/exonu/phosph_ase_sf"/>
</dbReference>
<keyword evidence="2" id="KW-0540">Nuclease</keyword>
<dbReference type="PANTHER" id="PTHR41349">
    <property type="match status" value="1"/>
</dbReference>
<evidence type="ECO:0000313" key="6">
    <source>
        <dbReference type="Proteomes" id="UP000501467"/>
    </source>
</evidence>
<keyword evidence="2" id="KW-0378">Hydrolase</keyword>
<feature type="domain" description="Endonuclease/exonuclease/phosphatase" evidence="1">
    <location>
        <begin position="33"/>
        <end position="299"/>
    </location>
</feature>
<gene>
    <name evidence="3" type="ORF">EC80_022770</name>
    <name evidence="4" type="ORF">FOC69_19955</name>
    <name evidence="2" type="ORF">O1433_12410</name>
</gene>
<evidence type="ECO:0000313" key="4">
    <source>
        <dbReference type="EMBL" id="QKH86496.1"/>
    </source>
</evidence>
<organism evidence="2 7">
    <name type="scientific">Bacteroides fragilis</name>
    <dbReference type="NCBI Taxonomy" id="817"/>
    <lineage>
        <taxon>Bacteria</taxon>
        <taxon>Pseudomonadati</taxon>
        <taxon>Bacteroidota</taxon>
        <taxon>Bacteroidia</taxon>
        <taxon>Bacteroidales</taxon>
        <taxon>Bacteroidaceae</taxon>
        <taxon>Bacteroides</taxon>
    </lineage>
</organism>
<dbReference type="PANTHER" id="PTHR41349:SF1">
    <property type="entry name" value="PROTEIN CBG08683"/>
    <property type="match status" value="1"/>
</dbReference>
<dbReference type="SUPFAM" id="SSF56219">
    <property type="entry name" value="DNase I-like"/>
    <property type="match status" value="1"/>
</dbReference>
<dbReference type="AlphaFoldDB" id="A0A081U6V9"/>
<evidence type="ECO:0000259" key="1">
    <source>
        <dbReference type="Pfam" id="PF03372"/>
    </source>
</evidence>
<keyword evidence="2" id="KW-0255">Endonuclease</keyword>
<dbReference type="Proteomes" id="UP000036847">
    <property type="component" value="Chromosome"/>
</dbReference>